<feature type="repeat" description="TNFR-Cys" evidence="1">
    <location>
        <begin position="55"/>
        <end position="89"/>
    </location>
</feature>
<proteinExistence type="predicted"/>
<accession>A0A8T3E655</accession>
<dbReference type="GO" id="GO:0072674">
    <property type="term" value="P:multinuclear osteoclast differentiation"/>
    <property type="evidence" value="ECO:0007669"/>
    <property type="project" value="TreeGrafter"/>
</dbReference>
<dbReference type="GO" id="GO:0070555">
    <property type="term" value="P:response to interleukin-1"/>
    <property type="evidence" value="ECO:0007669"/>
    <property type="project" value="TreeGrafter"/>
</dbReference>
<protein>
    <recommendedName>
        <fullName evidence="4">TNFR-Cys domain-containing protein</fullName>
    </recommendedName>
</protein>
<dbReference type="GO" id="GO:0001503">
    <property type="term" value="P:ossification"/>
    <property type="evidence" value="ECO:0007669"/>
    <property type="project" value="TreeGrafter"/>
</dbReference>
<organism evidence="5 6">
    <name type="scientific">Albula goreensis</name>
    <dbReference type="NCBI Taxonomy" id="1534307"/>
    <lineage>
        <taxon>Eukaryota</taxon>
        <taxon>Metazoa</taxon>
        <taxon>Chordata</taxon>
        <taxon>Craniata</taxon>
        <taxon>Vertebrata</taxon>
        <taxon>Euteleostomi</taxon>
        <taxon>Actinopterygii</taxon>
        <taxon>Neopterygii</taxon>
        <taxon>Teleostei</taxon>
        <taxon>Albuliformes</taxon>
        <taxon>Albulidae</taxon>
        <taxon>Albula</taxon>
    </lineage>
</organism>
<dbReference type="InterPro" id="IPR053075">
    <property type="entry name" value="TNFRSF11A"/>
</dbReference>
<feature type="disulfide bond" evidence="1">
    <location>
        <begin position="68"/>
        <end position="81"/>
    </location>
</feature>
<keyword evidence="6" id="KW-1185">Reference proteome</keyword>
<keyword evidence="3" id="KW-0812">Transmembrane</keyword>
<dbReference type="SUPFAM" id="SSF57586">
    <property type="entry name" value="TNF receptor-like"/>
    <property type="match status" value="2"/>
</dbReference>
<evidence type="ECO:0000259" key="4">
    <source>
        <dbReference type="PROSITE" id="PS50050"/>
    </source>
</evidence>
<dbReference type="GO" id="GO:0019955">
    <property type="term" value="F:cytokine binding"/>
    <property type="evidence" value="ECO:0007669"/>
    <property type="project" value="TreeGrafter"/>
</dbReference>
<feature type="domain" description="TNFR-Cys" evidence="4">
    <location>
        <begin position="55"/>
        <end position="89"/>
    </location>
</feature>
<dbReference type="GO" id="GO:0005031">
    <property type="term" value="F:tumor necrosis factor receptor activity"/>
    <property type="evidence" value="ECO:0007669"/>
    <property type="project" value="TreeGrafter"/>
</dbReference>
<reference evidence="5" key="1">
    <citation type="submission" date="2021-01" db="EMBL/GenBank/DDBJ databases">
        <authorList>
            <person name="Zahm M."/>
            <person name="Roques C."/>
            <person name="Cabau C."/>
            <person name="Klopp C."/>
            <person name="Donnadieu C."/>
            <person name="Jouanno E."/>
            <person name="Lampietro C."/>
            <person name="Louis A."/>
            <person name="Herpin A."/>
            <person name="Echchiki A."/>
            <person name="Berthelot C."/>
            <person name="Parey E."/>
            <person name="Roest-Crollius H."/>
            <person name="Braasch I."/>
            <person name="Postlethwait J."/>
            <person name="Bobe J."/>
            <person name="Montfort J."/>
            <person name="Bouchez O."/>
            <person name="Begum T."/>
            <person name="Mejri S."/>
            <person name="Adams A."/>
            <person name="Chen W.-J."/>
            <person name="Guiguen Y."/>
        </authorList>
    </citation>
    <scope>NUCLEOTIDE SEQUENCE</scope>
    <source>
        <tissue evidence="5">Blood</tissue>
    </source>
</reference>
<evidence type="ECO:0000256" key="1">
    <source>
        <dbReference type="PROSITE-ProRule" id="PRU00206"/>
    </source>
</evidence>
<feature type="region of interest" description="Disordered" evidence="2">
    <location>
        <begin position="533"/>
        <end position="578"/>
    </location>
</feature>
<dbReference type="Proteomes" id="UP000829720">
    <property type="component" value="Unassembled WGS sequence"/>
</dbReference>
<feature type="disulfide bond" evidence="1">
    <location>
        <begin position="71"/>
        <end position="89"/>
    </location>
</feature>
<evidence type="ECO:0000313" key="5">
    <source>
        <dbReference type="EMBL" id="KAI1902115.1"/>
    </source>
</evidence>
<sequence>MYFISLSPSLQTTVLKVFSAPGDMRVDIITRWIVHVWIRHLIVSLCAQVVFSRPSCSPNQYVRERRCCSKCQPGMYALSLCTSTVDTICLPCGSNEYQPDWNNDTRCLPQKFCDKGRGFDPDRPENRTAAVPCRCLPGLQCSLVNCEFCEKMKICPPGYGLTVAETGRGSCTECRPGFYSNVSSATEPCRIWTDCKALGRAEKQPGTEKTDAVCGPRVPGSTTSWVVVAVLSVIIVISLIILFLFCYKDKLKSLTENVRTCVQDLKRNSMRQETTSPLYDGGHGNQNRTLENTCLIRQEGDPHDSLSTSASDKLACGEATLTPGGDGKANTEMCREQSEASHQPLPASTFGSCSCVLSLKEPMELGENEDCSQAVAPCSCADSGGGCPPLEPPMCGSCSYESLTACPNCSRVHGSCDLCLDSCSGVMQKGNPAPENEGRRAKETLVQGDYRLQGAPFCCSTDSTAKAVSLVSDCDQGLSLHLSTGDMSHGPDLEGSSHAVAAGHVTGHNNTTFISNGQVMNFSGDVIVVYVSQDSQGDGGDPEEAFASPVQEETNKEGFEGVTKLKTSAVPQEDTSMF</sequence>
<keyword evidence="3" id="KW-0472">Membrane</keyword>
<dbReference type="AlphaFoldDB" id="A0A8T3E655"/>
<evidence type="ECO:0000313" key="6">
    <source>
        <dbReference type="Proteomes" id="UP000829720"/>
    </source>
</evidence>
<comment type="caution">
    <text evidence="1">Lacks conserved residue(s) required for the propagation of feature annotation.</text>
</comment>
<keyword evidence="3" id="KW-1133">Transmembrane helix</keyword>
<evidence type="ECO:0000256" key="3">
    <source>
        <dbReference type="SAM" id="Phobius"/>
    </source>
</evidence>
<name>A0A8T3E655_9TELE</name>
<dbReference type="PROSITE" id="PS50050">
    <property type="entry name" value="TNFR_NGFR_2"/>
    <property type="match status" value="1"/>
</dbReference>
<gene>
    <name evidence="5" type="ORF">AGOR_G00041390</name>
</gene>
<dbReference type="PANTHER" id="PTHR47134">
    <property type="entry name" value="TUMOR NECROSIS FACTOR RECEPTOR SUPERFAMILY MEMBER 11A"/>
    <property type="match status" value="1"/>
</dbReference>
<feature type="transmembrane region" description="Helical" evidence="3">
    <location>
        <begin position="225"/>
        <end position="247"/>
    </location>
</feature>
<evidence type="ECO:0000256" key="2">
    <source>
        <dbReference type="SAM" id="MobiDB-lite"/>
    </source>
</evidence>
<dbReference type="PANTHER" id="PTHR47134:SF1">
    <property type="entry name" value="TUMOR NECROSIS FACTOR RECEPTOR SUPERFAMILY MEMBER 11A"/>
    <property type="match status" value="1"/>
</dbReference>
<dbReference type="GO" id="GO:0009897">
    <property type="term" value="C:external side of plasma membrane"/>
    <property type="evidence" value="ECO:0007669"/>
    <property type="project" value="TreeGrafter"/>
</dbReference>
<dbReference type="EMBL" id="JAERUA010000003">
    <property type="protein sequence ID" value="KAI1902115.1"/>
    <property type="molecule type" value="Genomic_DNA"/>
</dbReference>
<dbReference type="Gene3D" id="2.10.50.10">
    <property type="entry name" value="Tumor Necrosis Factor Receptor, subunit A, domain 2"/>
    <property type="match status" value="2"/>
</dbReference>
<feature type="compositionally biased region" description="Polar residues" evidence="2">
    <location>
        <begin position="565"/>
        <end position="578"/>
    </location>
</feature>
<comment type="caution">
    <text evidence="5">The sequence shown here is derived from an EMBL/GenBank/DDBJ whole genome shotgun (WGS) entry which is preliminary data.</text>
</comment>
<dbReference type="PROSITE" id="PS00652">
    <property type="entry name" value="TNFR_NGFR_1"/>
    <property type="match status" value="1"/>
</dbReference>
<feature type="region of interest" description="Disordered" evidence="2">
    <location>
        <begin position="321"/>
        <end position="345"/>
    </location>
</feature>
<dbReference type="SMART" id="SM00208">
    <property type="entry name" value="TNFR"/>
    <property type="match status" value="2"/>
</dbReference>
<dbReference type="OrthoDB" id="9889060at2759"/>
<dbReference type="InterPro" id="IPR001368">
    <property type="entry name" value="TNFR/NGFR_Cys_rich_reg"/>
</dbReference>
<keyword evidence="1" id="KW-1015">Disulfide bond</keyword>
<dbReference type="Pfam" id="PF00020">
    <property type="entry name" value="TNFR_c6"/>
    <property type="match status" value="2"/>
</dbReference>
<dbReference type="GO" id="GO:0045780">
    <property type="term" value="P:positive regulation of bone resorption"/>
    <property type="evidence" value="ECO:0007669"/>
    <property type="project" value="TreeGrafter"/>
</dbReference>